<reference evidence="1 2" key="1">
    <citation type="submission" date="2019-07" db="EMBL/GenBank/DDBJ databases">
        <title>Genomic Encyclopedia of Archaeal and Bacterial Type Strains, Phase II (KMG-II): from individual species to whole genera.</title>
        <authorList>
            <person name="Goeker M."/>
        </authorList>
    </citation>
    <scope>NUCLEOTIDE SEQUENCE [LARGE SCALE GENOMIC DNA]</scope>
    <source>
        <strain evidence="1 2">DSM 17527</strain>
    </source>
</reference>
<dbReference type="RefSeq" id="WP_148783404.1">
    <property type="nucleotide sequence ID" value="NZ_VNHU01000009.1"/>
</dbReference>
<name>A0A5S5BX09_9FLAO</name>
<dbReference type="OrthoDB" id="1249049at2"/>
<dbReference type="Proteomes" id="UP000324376">
    <property type="component" value="Unassembled WGS sequence"/>
</dbReference>
<accession>A0A5S5BX09</accession>
<sequence>MKLIEKENTGIDLVEKIMSKQISIPKMEMSLTMQDVFEKPLIRSVFKGENSQLGFTFINGMVKRFTDSFGFSSKLSPSQIEMLTVDTLEKCAYESLEDVILFFKMARSGSFGTTTRGLDSNLIFGTWFPKYLELKADYREQSYQNEKSKLNSISVTYEDVQITYKKNTEKKKLEKIKRHIDGITKNMDRQMLEDTITDWQKDPIKKPYVRLLKAKRKSIK</sequence>
<protein>
    <submittedName>
        <fullName evidence="1">Uncharacterized protein</fullName>
    </submittedName>
</protein>
<organism evidence="1 2">
    <name type="scientific">Aquimarina intermedia</name>
    <dbReference type="NCBI Taxonomy" id="350814"/>
    <lineage>
        <taxon>Bacteria</taxon>
        <taxon>Pseudomonadati</taxon>
        <taxon>Bacteroidota</taxon>
        <taxon>Flavobacteriia</taxon>
        <taxon>Flavobacteriales</taxon>
        <taxon>Flavobacteriaceae</taxon>
        <taxon>Aquimarina</taxon>
    </lineage>
</organism>
<proteinExistence type="predicted"/>
<comment type="caution">
    <text evidence="1">The sequence shown here is derived from an EMBL/GenBank/DDBJ whole genome shotgun (WGS) entry which is preliminary data.</text>
</comment>
<dbReference type="EMBL" id="VNHU01000009">
    <property type="protein sequence ID" value="TYP71509.1"/>
    <property type="molecule type" value="Genomic_DNA"/>
</dbReference>
<dbReference type="AlphaFoldDB" id="A0A5S5BX09"/>
<keyword evidence="2" id="KW-1185">Reference proteome</keyword>
<evidence type="ECO:0000313" key="1">
    <source>
        <dbReference type="EMBL" id="TYP71509.1"/>
    </source>
</evidence>
<gene>
    <name evidence="1" type="ORF">BD809_10991</name>
</gene>
<evidence type="ECO:0000313" key="2">
    <source>
        <dbReference type="Proteomes" id="UP000324376"/>
    </source>
</evidence>